<dbReference type="CDD" id="cd00156">
    <property type="entry name" value="REC"/>
    <property type="match status" value="2"/>
</dbReference>
<evidence type="ECO:0000256" key="1">
    <source>
        <dbReference type="ARBA" id="ARBA00022553"/>
    </source>
</evidence>
<dbReference type="SUPFAM" id="SSF52172">
    <property type="entry name" value="CheY-like"/>
    <property type="match status" value="2"/>
</dbReference>
<name>A0A2M7G1N8_9BACT</name>
<keyword evidence="1 2" id="KW-0597">Phosphoprotein</keyword>
<dbReference type="Pfam" id="PF14332">
    <property type="entry name" value="DUF4388"/>
    <property type="match status" value="2"/>
</dbReference>
<dbReference type="EMBL" id="PFFQ01000049">
    <property type="protein sequence ID" value="PIW15629.1"/>
    <property type="molecule type" value="Genomic_DNA"/>
</dbReference>
<dbReference type="InterPro" id="IPR001789">
    <property type="entry name" value="Sig_transdc_resp-reg_receiver"/>
</dbReference>
<evidence type="ECO:0000313" key="5">
    <source>
        <dbReference type="Proteomes" id="UP000231019"/>
    </source>
</evidence>
<accession>A0A2M7G1N8</accession>
<dbReference type="InterPro" id="IPR011006">
    <property type="entry name" value="CheY-like_superfamily"/>
</dbReference>
<evidence type="ECO:0000313" key="4">
    <source>
        <dbReference type="EMBL" id="PIW15629.1"/>
    </source>
</evidence>
<feature type="domain" description="Response regulatory" evidence="3">
    <location>
        <begin position="251"/>
        <end position="365"/>
    </location>
</feature>
<feature type="domain" description="Response regulatory" evidence="3">
    <location>
        <begin position="8"/>
        <end position="121"/>
    </location>
</feature>
<protein>
    <recommendedName>
        <fullName evidence="3">Response regulatory domain-containing protein</fullName>
    </recommendedName>
</protein>
<dbReference type="PANTHER" id="PTHR44591">
    <property type="entry name" value="STRESS RESPONSE REGULATOR PROTEIN 1"/>
    <property type="match status" value="1"/>
</dbReference>
<dbReference type="Pfam" id="PF00072">
    <property type="entry name" value="Response_reg"/>
    <property type="match status" value="2"/>
</dbReference>
<dbReference type="GO" id="GO:0000160">
    <property type="term" value="P:phosphorelay signal transduction system"/>
    <property type="evidence" value="ECO:0007669"/>
    <property type="project" value="InterPro"/>
</dbReference>
<evidence type="ECO:0000256" key="2">
    <source>
        <dbReference type="PROSITE-ProRule" id="PRU00169"/>
    </source>
</evidence>
<dbReference type="PROSITE" id="PS50110">
    <property type="entry name" value="RESPONSE_REGULATORY"/>
    <property type="match status" value="2"/>
</dbReference>
<dbReference type="InterPro" id="IPR050595">
    <property type="entry name" value="Bact_response_regulator"/>
</dbReference>
<organism evidence="4 5">
    <name type="scientific">bacterium (Candidatus Blackallbacteria) CG17_big_fil_post_rev_8_21_14_2_50_48_46</name>
    <dbReference type="NCBI Taxonomy" id="2014261"/>
    <lineage>
        <taxon>Bacteria</taxon>
        <taxon>Candidatus Blackallbacteria</taxon>
    </lineage>
</organism>
<sequence length="631" mass="71727">MSLENKPRILIVDDSRLMRMILTQHLHAHGYLVISVETVLEAVDLIRHQNFNLVLAEVNLSGVSGLDFLLWLKKNKPLLHVIMMAPSMQEEVKAFVLEHEALYFIKSNNYDTLMQIITLKINKRGFDIQIKDIILFDLAQLCILSGRPRSISLADPLSDQDGMIYFNSGKVVHAEIGEQEGEDALLRIMRMPKGTFSEILPWSEPEEETIYMPFDMLIMGIATVIDEQDRDKGTHDSLALGKKENAESLPLMLIVDDDNLIRRMMVDYFSMQGFSVKGLASAREGVQWLSENPCDLVLADVYMADMTGLEFLEWIHDRGLNAKVILMTSLVSDHIVKFAAQYGAVKVFRKPVILGELEAFIRYLFSQRYFAGKIRNINLLDFLQVISFGKACKAYKVHDLALNIKGFLYMKEGSVIHAEYGEMEGEEAFFEIVKIQRGFLSELFFAPPAQQSIDMPLTRLIMRTMGRLDGSMSQLDDSRQFGRETFHLRVSSAKIEEYIASQQKFNELTIGERLGEFAGIIVGETSREEALQLLQYYKKEPSLTDSDEYSLVYDDFGFTLQLDANGCVEEMVFDTHFRGKTSRGIKIGDDIHKAVLIYGKPRFSDQSFSVWNKISFFCDSGKITSISLGAI</sequence>
<feature type="modified residue" description="4-aspartylphosphate" evidence="2">
    <location>
        <position position="300"/>
    </location>
</feature>
<dbReference type="Proteomes" id="UP000231019">
    <property type="component" value="Unassembled WGS sequence"/>
</dbReference>
<comment type="caution">
    <text evidence="4">The sequence shown here is derived from an EMBL/GenBank/DDBJ whole genome shotgun (WGS) entry which is preliminary data.</text>
</comment>
<dbReference type="Gene3D" id="3.40.50.2300">
    <property type="match status" value="2"/>
</dbReference>
<proteinExistence type="predicted"/>
<gene>
    <name evidence="4" type="ORF">COW36_16460</name>
</gene>
<reference evidence="4 5" key="1">
    <citation type="submission" date="2017-09" db="EMBL/GenBank/DDBJ databases">
        <title>Depth-based differentiation of microbial function through sediment-hosted aquifers and enrichment of novel symbionts in the deep terrestrial subsurface.</title>
        <authorList>
            <person name="Probst A.J."/>
            <person name="Ladd B."/>
            <person name="Jarett J.K."/>
            <person name="Geller-Mcgrath D.E."/>
            <person name="Sieber C.M."/>
            <person name="Emerson J.B."/>
            <person name="Anantharaman K."/>
            <person name="Thomas B.C."/>
            <person name="Malmstrom R."/>
            <person name="Stieglmeier M."/>
            <person name="Klingl A."/>
            <person name="Woyke T."/>
            <person name="Ryan C.M."/>
            <person name="Banfield J.F."/>
        </authorList>
    </citation>
    <scope>NUCLEOTIDE SEQUENCE [LARGE SCALE GENOMIC DNA]</scope>
    <source>
        <strain evidence="4">CG17_big_fil_post_rev_8_21_14_2_50_48_46</strain>
    </source>
</reference>
<dbReference type="InterPro" id="IPR025497">
    <property type="entry name" value="PatA-like_N"/>
</dbReference>
<dbReference type="AlphaFoldDB" id="A0A2M7G1N8"/>
<comment type="caution">
    <text evidence="2">Lacks conserved residue(s) required for the propagation of feature annotation.</text>
</comment>
<evidence type="ECO:0000259" key="3">
    <source>
        <dbReference type="PROSITE" id="PS50110"/>
    </source>
</evidence>
<dbReference type="SMART" id="SM00448">
    <property type="entry name" value="REC"/>
    <property type="match status" value="2"/>
</dbReference>
<dbReference type="PANTHER" id="PTHR44591:SF3">
    <property type="entry name" value="RESPONSE REGULATORY DOMAIN-CONTAINING PROTEIN"/>
    <property type="match status" value="1"/>
</dbReference>